<dbReference type="PROSITE" id="PS00189">
    <property type="entry name" value="LIPOYL"/>
    <property type="match status" value="1"/>
</dbReference>
<proteinExistence type="inferred from homology"/>
<dbReference type="RefSeq" id="WP_345038252.1">
    <property type="nucleotide sequence ID" value="NZ_BAAAYL010000001.1"/>
</dbReference>
<evidence type="ECO:0000313" key="6">
    <source>
        <dbReference type="Proteomes" id="UP001499990"/>
    </source>
</evidence>
<accession>A0ABP6SCW5</accession>
<dbReference type="PROSITE" id="PS50968">
    <property type="entry name" value="BIOTINYL_LIPOYL"/>
    <property type="match status" value="1"/>
</dbReference>
<dbReference type="HAMAP" id="MF_00272">
    <property type="entry name" value="GcvH"/>
    <property type="match status" value="1"/>
</dbReference>
<dbReference type="Pfam" id="PF01597">
    <property type="entry name" value="GCV_H"/>
    <property type="match status" value="1"/>
</dbReference>
<dbReference type="InterPro" id="IPR011053">
    <property type="entry name" value="Single_hybrid_motif"/>
</dbReference>
<name>A0ABP6SCW5_9ACTN</name>
<dbReference type="Gene3D" id="2.40.50.100">
    <property type="match status" value="1"/>
</dbReference>
<protein>
    <recommendedName>
        <fullName evidence="3">Glycine cleavage system H protein</fullName>
    </recommendedName>
</protein>
<comment type="similarity">
    <text evidence="1 3">Belongs to the GcvH family.</text>
</comment>
<comment type="subunit">
    <text evidence="3">The glycine cleavage system is composed of four proteins: P, T, L and H.</text>
</comment>
<evidence type="ECO:0000256" key="1">
    <source>
        <dbReference type="ARBA" id="ARBA00009249"/>
    </source>
</evidence>
<dbReference type="InterPro" id="IPR000089">
    <property type="entry name" value="Biotin_lipoyl"/>
</dbReference>
<evidence type="ECO:0000313" key="5">
    <source>
        <dbReference type="EMBL" id="GAA3373440.1"/>
    </source>
</evidence>
<dbReference type="InterPro" id="IPR002930">
    <property type="entry name" value="GCV_H"/>
</dbReference>
<comment type="function">
    <text evidence="3">The glycine cleavage system catalyzes the degradation of glycine. The H protein shuttles the methylamine group of glycine from the P protein to the T protein.</text>
</comment>
<organism evidence="5 6">
    <name type="scientific">Streptomyces sannanensis</name>
    <dbReference type="NCBI Taxonomy" id="285536"/>
    <lineage>
        <taxon>Bacteria</taxon>
        <taxon>Bacillati</taxon>
        <taxon>Actinomycetota</taxon>
        <taxon>Actinomycetes</taxon>
        <taxon>Kitasatosporales</taxon>
        <taxon>Streptomycetaceae</taxon>
        <taxon>Streptomyces</taxon>
    </lineage>
</organism>
<gene>
    <name evidence="5" type="primary">gcvH_1</name>
    <name evidence="3" type="synonym">gcvH</name>
    <name evidence="5" type="ORF">GCM10020367_33370</name>
</gene>
<evidence type="ECO:0000256" key="3">
    <source>
        <dbReference type="HAMAP-Rule" id="MF_00272"/>
    </source>
</evidence>
<comment type="caution">
    <text evidence="5">The sequence shown here is derived from an EMBL/GenBank/DDBJ whole genome shotgun (WGS) entry which is preliminary data.</text>
</comment>
<evidence type="ECO:0000259" key="4">
    <source>
        <dbReference type="PROSITE" id="PS50968"/>
    </source>
</evidence>
<feature type="modified residue" description="N6-lipoyllysine" evidence="3">
    <location>
        <position position="64"/>
    </location>
</feature>
<dbReference type="InterPro" id="IPR003016">
    <property type="entry name" value="2-oxoA_DH_lipoyl-BS"/>
</dbReference>
<dbReference type="PANTHER" id="PTHR11715">
    <property type="entry name" value="GLYCINE CLEAVAGE SYSTEM H PROTEIN"/>
    <property type="match status" value="1"/>
</dbReference>
<dbReference type="InterPro" id="IPR033753">
    <property type="entry name" value="GCV_H/Fam206"/>
</dbReference>
<reference evidence="6" key="1">
    <citation type="journal article" date="2019" name="Int. J. Syst. Evol. Microbiol.">
        <title>The Global Catalogue of Microorganisms (GCM) 10K type strain sequencing project: providing services to taxonomists for standard genome sequencing and annotation.</title>
        <authorList>
            <consortium name="The Broad Institute Genomics Platform"/>
            <consortium name="The Broad Institute Genome Sequencing Center for Infectious Disease"/>
            <person name="Wu L."/>
            <person name="Ma J."/>
        </authorList>
    </citation>
    <scope>NUCLEOTIDE SEQUENCE [LARGE SCALE GENOMIC DNA]</scope>
    <source>
        <strain evidence="6">JCM 9651</strain>
    </source>
</reference>
<dbReference type="NCBIfam" id="TIGR00527">
    <property type="entry name" value="gcvH"/>
    <property type="match status" value="1"/>
</dbReference>
<dbReference type="CDD" id="cd06848">
    <property type="entry name" value="GCS_H"/>
    <property type="match status" value="1"/>
</dbReference>
<dbReference type="InterPro" id="IPR017453">
    <property type="entry name" value="GCV_H_sub"/>
</dbReference>
<dbReference type="PANTHER" id="PTHR11715:SF3">
    <property type="entry name" value="GLYCINE CLEAVAGE SYSTEM H PROTEIN-RELATED"/>
    <property type="match status" value="1"/>
</dbReference>
<keyword evidence="2 3" id="KW-0450">Lipoyl</keyword>
<evidence type="ECO:0000256" key="2">
    <source>
        <dbReference type="ARBA" id="ARBA00022823"/>
    </source>
</evidence>
<sequence length="131" mass="14441">MTHTPEDRRYSKDHEWVRTASDTAKVGLTDHAQRRLGDIVFVELPKAGDRFEAGEPFGSVESVKAVSEVCMPVTGTVTAVNEGLDESPESVNGDPYDDGWLIEIRADDPAQINSLLSAGQYEEYIREEAAE</sequence>
<feature type="domain" description="Lipoyl-binding" evidence="4">
    <location>
        <begin position="23"/>
        <end position="105"/>
    </location>
</feature>
<comment type="cofactor">
    <cofactor evidence="3">
        <name>(R)-lipoate</name>
        <dbReference type="ChEBI" id="CHEBI:83088"/>
    </cofactor>
    <text evidence="3">Binds 1 lipoyl cofactor covalently.</text>
</comment>
<dbReference type="EMBL" id="BAAAYL010000001">
    <property type="protein sequence ID" value="GAA3373440.1"/>
    <property type="molecule type" value="Genomic_DNA"/>
</dbReference>
<dbReference type="NCBIfam" id="NF002270">
    <property type="entry name" value="PRK01202.1"/>
    <property type="match status" value="1"/>
</dbReference>
<dbReference type="SUPFAM" id="SSF51230">
    <property type="entry name" value="Single hybrid motif"/>
    <property type="match status" value="1"/>
</dbReference>
<keyword evidence="6" id="KW-1185">Reference proteome</keyword>
<dbReference type="Proteomes" id="UP001499990">
    <property type="component" value="Unassembled WGS sequence"/>
</dbReference>